<proteinExistence type="predicted"/>
<comment type="caution">
    <text evidence="1">The sequence shown here is derived from an EMBL/GenBank/DDBJ whole genome shotgun (WGS) entry which is preliminary data.</text>
</comment>
<sequence>MTKDVSSESFRKSLECSLFSKRNPPSFTRTDGLLAPADEIPFKIHNVATGRKVISEFSLGHSNLRRLDREEEDFCAIFK</sequence>
<dbReference type="Proteomes" id="UP001054837">
    <property type="component" value="Unassembled WGS sequence"/>
</dbReference>
<keyword evidence="2" id="KW-1185">Reference proteome</keyword>
<name>A0AAV4VER8_9ARAC</name>
<dbReference type="EMBL" id="BPLQ01012838">
    <property type="protein sequence ID" value="GIY68134.1"/>
    <property type="molecule type" value="Genomic_DNA"/>
</dbReference>
<organism evidence="1 2">
    <name type="scientific">Caerostris darwini</name>
    <dbReference type="NCBI Taxonomy" id="1538125"/>
    <lineage>
        <taxon>Eukaryota</taxon>
        <taxon>Metazoa</taxon>
        <taxon>Ecdysozoa</taxon>
        <taxon>Arthropoda</taxon>
        <taxon>Chelicerata</taxon>
        <taxon>Arachnida</taxon>
        <taxon>Araneae</taxon>
        <taxon>Araneomorphae</taxon>
        <taxon>Entelegynae</taxon>
        <taxon>Araneoidea</taxon>
        <taxon>Araneidae</taxon>
        <taxon>Caerostris</taxon>
    </lineage>
</organism>
<reference evidence="1 2" key="1">
    <citation type="submission" date="2021-06" db="EMBL/GenBank/DDBJ databases">
        <title>Caerostris darwini draft genome.</title>
        <authorList>
            <person name="Kono N."/>
            <person name="Arakawa K."/>
        </authorList>
    </citation>
    <scope>NUCLEOTIDE SEQUENCE [LARGE SCALE GENOMIC DNA]</scope>
</reference>
<gene>
    <name evidence="1" type="ORF">CDAR_33441</name>
</gene>
<protein>
    <submittedName>
        <fullName evidence="1">Uncharacterized protein</fullName>
    </submittedName>
</protein>
<evidence type="ECO:0000313" key="1">
    <source>
        <dbReference type="EMBL" id="GIY68134.1"/>
    </source>
</evidence>
<accession>A0AAV4VER8</accession>
<dbReference type="AlphaFoldDB" id="A0AAV4VER8"/>
<evidence type="ECO:0000313" key="2">
    <source>
        <dbReference type="Proteomes" id="UP001054837"/>
    </source>
</evidence>